<dbReference type="InterPro" id="IPR011006">
    <property type="entry name" value="CheY-like_superfamily"/>
</dbReference>
<dbReference type="SUPFAM" id="SSF52172">
    <property type="entry name" value="CheY-like"/>
    <property type="match status" value="1"/>
</dbReference>
<reference evidence="4 5" key="1">
    <citation type="submission" date="2020-08" db="EMBL/GenBank/DDBJ databases">
        <title>Genomic Encyclopedia of Type Strains, Phase IV (KMG-IV): sequencing the most valuable type-strain genomes for metagenomic binning, comparative biology and taxonomic classification.</title>
        <authorList>
            <person name="Goeker M."/>
        </authorList>
    </citation>
    <scope>NUCLEOTIDE SEQUENCE [LARGE SCALE GENOMIC DNA]</scope>
    <source>
        <strain evidence="4 5">DSM 29007</strain>
    </source>
</reference>
<evidence type="ECO:0000256" key="1">
    <source>
        <dbReference type="ARBA" id="ARBA00022553"/>
    </source>
</evidence>
<dbReference type="RefSeq" id="WP_170032145.1">
    <property type="nucleotide sequence ID" value="NZ_JABDTL010000001.1"/>
</dbReference>
<proteinExistence type="predicted"/>
<comment type="caution">
    <text evidence="4">The sequence shown here is derived from an EMBL/GenBank/DDBJ whole genome shotgun (WGS) entry which is preliminary data.</text>
</comment>
<dbReference type="SMART" id="SM00448">
    <property type="entry name" value="REC"/>
    <property type="match status" value="1"/>
</dbReference>
<sequence>MTIPFPLPVTAATAALPPVILVVDDDAAHRDLHCMMLRRAGYHAEAADGGEEALRWMGQTQPALVLTDLRMPGLDGFAFVQQLRAQPRLTGLPVIMVTGDAPDLEPDRAVAAGLHALIAKPVEMGALLSAVAAALTPGRTA</sequence>
<dbReference type="PANTHER" id="PTHR44591:SF23">
    <property type="entry name" value="CHEY SUBFAMILY"/>
    <property type="match status" value="1"/>
</dbReference>
<accession>A0A841H239</accession>
<dbReference type="Proteomes" id="UP000582837">
    <property type="component" value="Unassembled WGS sequence"/>
</dbReference>
<dbReference type="Gene3D" id="3.40.50.2300">
    <property type="match status" value="1"/>
</dbReference>
<dbReference type="GO" id="GO:0000160">
    <property type="term" value="P:phosphorelay signal transduction system"/>
    <property type="evidence" value="ECO:0007669"/>
    <property type="project" value="InterPro"/>
</dbReference>
<dbReference type="PANTHER" id="PTHR44591">
    <property type="entry name" value="STRESS RESPONSE REGULATOR PROTEIN 1"/>
    <property type="match status" value="1"/>
</dbReference>
<name>A0A841H239_9BACT</name>
<evidence type="ECO:0000313" key="5">
    <source>
        <dbReference type="Proteomes" id="UP000582837"/>
    </source>
</evidence>
<gene>
    <name evidence="4" type="ORF">HNQ61_003867</name>
</gene>
<dbReference type="Pfam" id="PF00072">
    <property type="entry name" value="Response_reg"/>
    <property type="match status" value="1"/>
</dbReference>
<feature type="modified residue" description="4-aspartylphosphate" evidence="2">
    <location>
        <position position="68"/>
    </location>
</feature>
<organism evidence="4 5">
    <name type="scientific">Longimicrobium terrae</name>
    <dbReference type="NCBI Taxonomy" id="1639882"/>
    <lineage>
        <taxon>Bacteria</taxon>
        <taxon>Pseudomonadati</taxon>
        <taxon>Gemmatimonadota</taxon>
        <taxon>Longimicrobiia</taxon>
        <taxon>Longimicrobiales</taxon>
        <taxon>Longimicrobiaceae</taxon>
        <taxon>Longimicrobium</taxon>
    </lineage>
</organism>
<dbReference type="PROSITE" id="PS50110">
    <property type="entry name" value="RESPONSE_REGULATORY"/>
    <property type="match status" value="1"/>
</dbReference>
<keyword evidence="1 2" id="KW-0597">Phosphoprotein</keyword>
<protein>
    <submittedName>
        <fullName evidence="4">CheY-like chemotaxis protein</fullName>
    </submittedName>
</protein>
<keyword evidence="5" id="KW-1185">Reference proteome</keyword>
<dbReference type="EMBL" id="JACHIA010000013">
    <property type="protein sequence ID" value="MBB6072205.1"/>
    <property type="molecule type" value="Genomic_DNA"/>
</dbReference>
<evidence type="ECO:0000256" key="2">
    <source>
        <dbReference type="PROSITE-ProRule" id="PRU00169"/>
    </source>
</evidence>
<dbReference type="InterPro" id="IPR001789">
    <property type="entry name" value="Sig_transdc_resp-reg_receiver"/>
</dbReference>
<dbReference type="InterPro" id="IPR050595">
    <property type="entry name" value="Bact_response_regulator"/>
</dbReference>
<dbReference type="AlphaFoldDB" id="A0A841H239"/>
<feature type="domain" description="Response regulatory" evidence="3">
    <location>
        <begin position="19"/>
        <end position="135"/>
    </location>
</feature>
<evidence type="ECO:0000259" key="3">
    <source>
        <dbReference type="PROSITE" id="PS50110"/>
    </source>
</evidence>
<evidence type="ECO:0000313" key="4">
    <source>
        <dbReference type="EMBL" id="MBB6072205.1"/>
    </source>
</evidence>
<dbReference type="CDD" id="cd17546">
    <property type="entry name" value="REC_hyHK_CKI1_RcsC-like"/>
    <property type="match status" value="1"/>
</dbReference>